<evidence type="ECO:0000313" key="3">
    <source>
        <dbReference type="EMBL" id="PIC48938.1"/>
    </source>
</evidence>
<organism evidence="3 4">
    <name type="scientific">Caenorhabditis nigoni</name>
    <dbReference type="NCBI Taxonomy" id="1611254"/>
    <lineage>
        <taxon>Eukaryota</taxon>
        <taxon>Metazoa</taxon>
        <taxon>Ecdysozoa</taxon>
        <taxon>Nematoda</taxon>
        <taxon>Chromadorea</taxon>
        <taxon>Rhabditida</taxon>
        <taxon>Rhabditina</taxon>
        <taxon>Rhabditomorpha</taxon>
        <taxon>Rhabditoidea</taxon>
        <taxon>Rhabditidae</taxon>
        <taxon>Peloderinae</taxon>
        <taxon>Caenorhabditis</taxon>
    </lineage>
</organism>
<gene>
    <name evidence="3" type="primary">Cnig_chr_II.g7725</name>
    <name evidence="3" type="ORF">B9Z55_007725</name>
</gene>
<dbReference type="AlphaFoldDB" id="A0A2G5VAY7"/>
<feature type="coiled-coil region" evidence="1">
    <location>
        <begin position="40"/>
        <end position="75"/>
    </location>
</feature>
<name>A0A2G5VAY7_9PELO</name>
<dbReference type="Proteomes" id="UP000230233">
    <property type="component" value="Chromosome II"/>
</dbReference>
<keyword evidence="1" id="KW-0175">Coiled coil</keyword>
<protein>
    <submittedName>
        <fullName evidence="3">Uncharacterized protein</fullName>
    </submittedName>
</protein>
<evidence type="ECO:0000256" key="1">
    <source>
        <dbReference type="SAM" id="Coils"/>
    </source>
</evidence>
<evidence type="ECO:0000313" key="4">
    <source>
        <dbReference type="Proteomes" id="UP000230233"/>
    </source>
</evidence>
<evidence type="ECO:0000256" key="2">
    <source>
        <dbReference type="SAM" id="MobiDB-lite"/>
    </source>
</evidence>
<dbReference type="Gene3D" id="1.20.58.340">
    <property type="entry name" value="Magnesium transport protein CorA, transmembrane region"/>
    <property type="match status" value="1"/>
</dbReference>
<feature type="compositionally biased region" description="Basic and acidic residues" evidence="2">
    <location>
        <begin position="83"/>
        <end position="98"/>
    </location>
</feature>
<feature type="region of interest" description="Disordered" evidence="2">
    <location>
        <begin position="83"/>
        <end position="110"/>
    </location>
</feature>
<sequence length="110" mass="12305">MASSVEDNIGKVPESTVVLEKMEALEKLMQAVSVETKDIKNHYEQALEKVSERINKENQRKFDQLSDRLQSIEAAIGKISKSIEDAQKSNDVSEKEPIEEPTVSTNVSLT</sequence>
<proteinExistence type="predicted"/>
<dbReference type="SUPFAM" id="SSF161270">
    <property type="entry name" value="PspA lactotransferrin-binding region"/>
    <property type="match status" value="1"/>
</dbReference>
<dbReference type="EMBL" id="PDUG01000002">
    <property type="protein sequence ID" value="PIC48938.1"/>
    <property type="molecule type" value="Genomic_DNA"/>
</dbReference>
<keyword evidence="4" id="KW-1185">Reference proteome</keyword>
<accession>A0A2G5VAY7</accession>
<reference evidence="4" key="1">
    <citation type="submission" date="2017-10" db="EMBL/GenBank/DDBJ databases">
        <title>Rapid genome shrinkage in a self-fertile nematode reveals novel sperm competition proteins.</title>
        <authorList>
            <person name="Yin D."/>
            <person name="Schwarz E.M."/>
            <person name="Thomas C.G."/>
            <person name="Felde R.L."/>
            <person name="Korf I.F."/>
            <person name="Cutter A.D."/>
            <person name="Schartner C.M."/>
            <person name="Ralston E.J."/>
            <person name="Meyer B.J."/>
            <person name="Haag E.S."/>
        </authorList>
    </citation>
    <scope>NUCLEOTIDE SEQUENCE [LARGE SCALE GENOMIC DNA]</scope>
    <source>
        <strain evidence="4">JU1422</strain>
    </source>
</reference>
<comment type="caution">
    <text evidence="3">The sequence shown here is derived from an EMBL/GenBank/DDBJ whole genome shotgun (WGS) entry which is preliminary data.</text>
</comment>